<dbReference type="WBParaSite" id="TCNE_0001112501-mRNA-1">
    <property type="protein sequence ID" value="TCNE_0001112501-mRNA-1"/>
    <property type="gene ID" value="TCNE_0001112501"/>
</dbReference>
<evidence type="ECO:0000256" key="1">
    <source>
        <dbReference type="SAM" id="MobiDB-lite"/>
    </source>
</evidence>
<feature type="region of interest" description="Disordered" evidence="1">
    <location>
        <begin position="105"/>
        <end position="127"/>
    </location>
</feature>
<feature type="compositionally biased region" description="Polar residues" evidence="1">
    <location>
        <begin position="471"/>
        <end position="486"/>
    </location>
</feature>
<dbReference type="Proteomes" id="UP000050794">
    <property type="component" value="Unassembled WGS sequence"/>
</dbReference>
<feature type="region of interest" description="Disordered" evidence="1">
    <location>
        <begin position="168"/>
        <end position="391"/>
    </location>
</feature>
<feature type="compositionally biased region" description="Low complexity" evidence="1">
    <location>
        <begin position="366"/>
        <end position="383"/>
    </location>
</feature>
<name>A0A183URK5_TOXCA</name>
<feature type="region of interest" description="Disordered" evidence="1">
    <location>
        <begin position="1"/>
        <end position="28"/>
    </location>
</feature>
<feature type="compositionally biased region" description="Low complexity" evidence="1">
    <location>
        <begin position="269"/>
        <end position="283"/>
    </location>
</feature>
<feature type="compositionally biased region" description="Basic and acidic residues" evidence="1">
    <location>
        <begin position="202"/>
        <end position="221"/>
    </location>
</feature>
<evidence type="ECO:0000313" key="3">
    <source>
        <dbReference type="Proteomes" id="UP000050794"/>
    </source>
</evidence>
<protein>
    <submittedName>
        <fullName evidence="4">Diacylglycerol kinase</fullName>
    </submittedName>
</protein>
<evidence type="ECO:0000313" key="2">
    <source>
        <dbReference type="EMBL" id="VDM42446.1"/>
    </source>
</evidence>
<feature type="region of interest" description="Disordered" evidence="1">
    <location>
        <begin position="458"/>
        <end position="486"/>
    </location>
</feature>
<dbReference type="EMBL" id="UYWY01020747">
    <property type="protein sequence ID" value="VDM42446.1"/>
    <property type="molecule type" value="Genomic_DNA"/>
</dbReference>
<reference evidence="2 3" key="2">
    <citation type="submission" date="2018-11" db="EMBL/GenBank/DDBJ databases">
        <authorList>
            <consortium name="Pathogen Informatics"/>
        </authorList>
    </citation>
    <scope>NUCLEOTIDE SEQUENCE [LARGE SCALE GENOMIC DNA]</scope>
</reference>
<feature type="compositionally biased region" description="Basic and acidic residues" evidence="1">
    <location>
        <begin position="1"/>
        <end position="13"/>
    </location>
</feature>
<keyword evidence="3" id="KW-1185">Reference proteome</keyword>
<evidence type="ECO:0000313" key="4">
    <source>
        <dbReference type="WBParaSite" id="TCNE_0001112501-mRNA-1"/>
    </source>
</evidence>
<accession>A0A183URK5</accession>
<sequence length="486" mass="53693">MEEDAHKRREKFASKSTRSVSAPSRKKWYKRMPASMRRMGSQQNLCDQNFNHVSRRLVGAIATWHDIHANLLRLSIGRGEQSTSGEEEDELSSRSEYFSCCSTSSTGTSHSSHGENNVEEADGSFRDGELGKFHSRLSLSNPELTNLQLKAMFPDVSDHWRIRAVSTVSCNGNGDRDGDSDYSGLPLPSASVPPCTKLSAVETRDRSTEKNAERCAQKLAREQSFSHSPDSKRVGGAVHHSSAWPSRHRRKPLSNSSSSAVSDEGTNVTSKESPSPRSPSSPRSTEEERTLGAVIAAKSMLRKTSTNVFRRKKTLDDNSQPPPAMRKSLEGMKVICFTHKGKPPSSVQKKPLVASLSWDPKHRSRSPSLGSRSRSHSVCSEQSDPSDADETDRLALESSCLHCSISARNRRRRLRGKIESAVERLRRNLGECKPASWSRSMDEQQQKGVLEAPDIVVSSVSSEDDLDSSLRNTASEMESLPTSATR</sequence>
<reference evidence="4" key="1">
    <citation type="submission" date="2016-06" db="UniProtKB">
        <authorList>
            <consortium name="WormBaseParasite"/>
        </authorList>
    </citation>
    <scope>IDENTIFICATION</scope>
</reference>
<proteinExistence type="predicted"/>
<organism evidence="3 4">
    <name type="scientific">Toxocara canis</name>
    <name type="common">Canine roundworm</name>
    <dbReference type="NCBI Taxonomy" id="6265"/>
    <lineage>
        <taxon>Eukaryota</taxon>
        <taxon>Metazoa</taxon>
        <taxon>Ecdysozoa</taxon>
        <taxon>Nematoda</taxon>
        <taxon>Chromadorea</taxon>
        <taxon>Rhabditida</taxon>
        <taxon>Spirurina</taxon>
        <taxon>Ascaridomorpha</taxon>
        <taxon>Ascaridoidea</taxon>
        <taxon>Toxocaridae</taxon>
        <taxon>Toxocara</taxon>
    </lineage>
</organism>
<feature type="compositionally biased region" description="Polar residues" evidence="1">
    <location>
        <begin position="253"/>
        <end position="268"/>
    </location>
</feature>
<gene>
    <name evidence="2" type="ORF">TCNE_LOCUS11125</name>
</gene>
<dbReference type="AlphaFoldDB" id="A0A183URK5"/>